<evidence type="ECO:0000256" key="3">
    <source>
        <dbReference type="ARBA" id="ARBA00023242"/>
    </source>
</evidence>
<name>A0A9P7FQV6_9AGAR</name>
<dbReference type="GO" id="GO:0005634">
    <property type="term" value="C:nucleus"/>
    <property type="evidence" value="ECO:0007669"/>
    <property type="project" value="UniProtKB-SubCell"/>
</dbReference>
<evidence type="ECO:0000256" key="4">
    <source>
        <dbReference type="PROSITE-ProRule" id="PRU00108"/>
    </source>
</evidence>
<organism evidence="8 9">
    <name type="scientific">Sphagnurus paluster</name>
    <dbReference type="NCBI Taxonomy" id="117069"/>
    <lineage>
        <taxon>Eukaryota</taxon>
        <taxon>Fungi</taxon>
        <taxon>Dikarya</taxon>
        <taxon>Basidiomycota</taxon>
        <taxon>Agaricomycotina</taxon>
        <taxon>Agaricomycetes</taxon>
        <taxon>Agaricomycetidae</taxon>
        <taxon>Agaricales</taxon>
        <taxon>Tricholomatineae</taxon>
        <taxon>Lyophyllaceae</taxon>
        <taxon>Sphagnurus</taxon>
    </lineage>
</organism>
<evidence type="ECO:0000256" key="6">
    <source>
        <dbReference type="SAM" id="MobiDB-lite"/>
    </source>
</evidence>
<proteinExistence type="predicted"/>
<dbReference type="PROSITE" id="PS00027">
    <property type="entry name" value="HOMEOBOX_1"/>
    <property type="match status" value="1"/>
</dbReference>
<reference evidence="8" key="1">
    <citation type="submission" date="2021-02" db="EMBL/GenBank/DDBJ databases">
        <authorList>
            <person name="Nieuwenhuis M."/>
            <person name="Van De Peppel L.J.J."/>
        </authorList>
    </citation>
    <scope>NUCLEOTIDE SEQUENCE</scope>
    <source>
        <strain evidence="8">D49</strain>
    </source>
</reference>
<comment type="caution">
    <text evidence="8">The sequence shown here is derived from an EMBL/GenBank/DDBJ whole genome shotgun (WGS) entry which is preliminary data.</text>
</comment>
<dbReference type="GO" id="GO:0003677">
    <property type="term" value="F:DNA binding"/>
    <property type="evidence" value="ECO:0007669"/>
    <property type="project" value="UniProtKB-UniRule"/>
</dbReference>
<dbReference type="GO" id="GO:0000981">
    <property type="term" value="F:DNA-binding transcription factor activity, RNA polymerase II-specific"/>
    <property type="evidence" value="ECO:0007669"/>
    <property type="project" value="InterPro"/>
</dbReference>
<feature type="non-terminal residue" evidence="8">
    <location>
        <position position="1"/>
    </location>
</feature>
<dbReference type="AlphaFoldDB" id="A0A9P7FQV6"/>
<dbReference type="InterPro" id="IPR009057">
    <property type="entry name" value="Homeodomain-like_sf"/>
</dbReference>
<dbReference type="EMBL" id="JABCKI010006355">
    <property type="protein sequence ID" value="KAG5634563.1"/>
    <property type="molecule type" value="Genomic_DNA"/>
</dbReference>
<dbReference type="SMART" id="SM00389">
    <property type="entry name" value="HOX"/>
    <property type="match status" value="1"/>
</dbReference>
<evidence type="ECO:0000256" key="1">
    <source>
        <dbReference type="ARBA" id="ARBA00023125"/>
    </source>
</evidence>
<dbReference type="SUPFAM" id="SSF46689">
    <property type="entry name" value="Homeodomain-like"/>
    <property type="match status" value="1"/>
</dbReference>
<keyword evidence="2 4" id="KW-0371">Homeobox</keyword>
<evidence type="ECO:0000256" key="2">
    <source>
        <dbReference type="ARBA" id="ARBA00023155"/>
    </source>
</evidence>
<comment type="subcellular location">
    <subcellularLocation>
        <location evidence="4 5">Nucleus</location>
    </subcellularLocation>
</comment>
<dbReference type="PROSITE" id="PS50071">
    <property type="entry name" value="HOMEOBOX_2"/>
    <property type="match status" value="1"/>
</dbReference>
<dbReference type="CDD" id="cd00086">
    <property type="entry name" value="homeodomain"/>
    <property type="match status" value="1"/>
</dbReference>
<keyword evidence="1 4" id="KW-0238">DNA-binding</keyword>
<dbReference type="OrthoDB" id="6159439at2759"/>
<evidence type="ECO:0000313" key="8">
    <source>
        <dbReference type="EMBL" id="KAG5634563.1"/>
    </source>
</evidence>
<feature type="domain" description="Homeobox" evidence="7">
    <location>
        <begin position="86"/>
        <end position="146"/>
    </location>
</feature>
<accession>A0A9P7FQV6</accession>
<feature type="region of interest" description="Disordered" evidence="6">
    <location>
        <begin position="179"/>
        <end position="201"/>
    </location>
</feature>
<evidence type="ECO:0000256" key="5">
    <source>
        <dbReference type="RuleBase" id="RU000682"/>
    </source>
</evidence>
<gene>
    <name evidence="8" type="ORF">H0H81_001520</name>
</gene>
<keyword evidence="3 4" id="KW-0539">Nucleus</keyword>
<keyword evidence="9" id="KW-1185">Reference proteome</keyword>
<evidence type="ECO:0000259" key="7">
    <source>
        <dbReference type="PROSITE" id="PS50071"/>
    </source>
</evidence>
<dbReference type="Gene3D" id="1.10.10.60">
    <property type="entry name" value="Homeodomain-like"/>
    <property type="match status" value="1"/>
</dbReference>
<dbReference type="Pfam" id="PF00046">
    <property type="entry name" value="Homeodomain"/>
    <property type="match status" value="1"/>
</dbReference>
<reference evidence="8" key="2">
    <citation type="submission" date="2021-10" db="EMBL/GenBank/DDBJ databases">
        <title>Phylogenomics reveals ancestral predisposition of the termite-cultivated fungus Termitomyces towards a domesticated lifestyle.</title>
        <authorList>
            <person name="Auxier B."/>
            <person name="Grum-Grzhimaylo A."/>
            <person name="Cardenas M.E."/>
            <person name="Lodge J.D."/>
            <person name="Laessoe T."/>
            <person name="Pedersen O."/>
            <person name="Smith M.E."/>
            <person name="Kuyper T.W."/>
            <person name="Franco-Molano E.A."/>
            <person name="Baroni T.J."/>
            <person name="Aanen D.K."/>
        </authorList>
    </citation>
    <scope>NUCLEOTIDE SEQUENCE</scope>
    <source>
        <strain evidence="8">D49</strain>
    </source>
</reference>
<evidence type="ECO:0000313" key="9">
    <source>
        <dbReference type="Proteomes" id="UP000717328"/>
    </source>
</evidence>
<dbReference type="Proteomes" id="UP000717328">
    <property type="component" value="Unassembled WGS sequence"/>
</dbReference>
<feature type="DNA-binding region" description="Homeobox" evidence="4">
    <location>
        <begin position="88"/>
        <end position="147"/>
    </location>
</feature>
<dbReference type="InterPro" id="IPR001356">
    <property type="entry name" value="HD"/>
</dbReference>
<protein>
    <recommendedName>
        <fullName evidence="7">Homeobox domain-containing protein</fullName>
    </recommendedName>
</protein>
<sequence length="201" mass="22964">MSPHIPKAISIAPHFEALGFSAEFARQASHTYLKLANELHRACLASLQSALVKAAEKGPMADVDIQTMNHIWTTAYTKQTRIWADEAISRAHDALANEYTPLLEKYFEYNAYPSAADKAVLARKSMMTARQIEVWFQNHRNRARRDGRPIRKLTEDPLPLEISLKSLERKMPFFTIPEYERSLHNKAQPPQNSESSDEDDI</sequence>
<dbReference type="InterPro" id="IPR017970">
    <property type="entry name" value="Homeobox_CS"/>
</dbReference>